<reference evidence="2" key="1">
    <citation type="submission" date="2014-02" db="EMBL/GenBank/DDBJ databases">
        <title>Complete genome sequence and comparative genomic analysis of the nitrogen-fixing bacterium Leptospirillum ferriphilum YSK.</title>
        <authorList>
            <person name="Guo X."/>
            <person name="Yin H."/>
            <person name="Liang Y."/>
            <person name="Hu Q."/>
            <person name="Ma L."/>
            <person name="Xiao Y."/>
            <person name="Zhang X."/>
            <person name="Qiu G."/>
            <person name="Liu X."/>
        </authorList>
    </citation>
    <scope>NUCLEOTIDE SEQUENCE [LARGE SCALE GENOMIC DNA]</scope>
    <source>
        <strain evidence="2">YSK</strain>
    </source>
</reference>
<evidence type="ECO:0000313" key="1">
    <source>
        <dbReference type="EMBL" id="AIA31723.1"/>
    </source>
</evidence>
<dbReference type="HOGENOM" id="CLU_2788833_0_0_0"/>
<dbReference type="EMBL" id="CP007243">
    <property type="protein sequence ID" value="AIA31723.1"/>
    <property type="molecule type" value="Genomic_DNA"/>
</dbReference>
<dbReference type="AlphaFoldDB" id="A0A059XXW6"/>
<keyword evidence="2" id="KW-1185">Reference proteome</keyword>
<organism evidence="1 2">
    <name type="scientific">Leptospirillum ferriphilum YSK</name>
    <dbReference type="NCBI Taxonomy" id="1441628"/>
    <lineage>
        <taxon>Bacteria</taxon>
        <taxon>Pseudomonadati</taxon>
        <taxon>Nitrospirota</taxon>
        <taxon>Nitrospiria</taxon>
        <taxon>Nitrospirales</taxon>
        <taxon>Nitrospiraceae</taxon>
        <taxon>Leptospirillum</taxon>
    </lineage>
</organism>
<dbReference type="Proteomes" id="UP000027059">
    <property type="component" value="Chromosome"/>
</dbReference>
<accession>A0A059XXW6</accession>
<dbReference type="KEGG" id="lfp:Y981_06545"/>
<gene>
    <name evidence="1" type="ORF">Y981_06545</name>
</gene>
<sequence>MQVVPGEGQGIRKRFPRIPLSFPTAHEKMGFLFLELESRNIFLQGPGQRKGRSHTLSLGNLDMDVRTI</sequence>
<proteinExistence type="predicted"/>
<name>A0A059XXW6_9BACT</name>
<protein>
    <submittedName>
        <fullName evidence="1">Uncharacterized protein</fullName>
    </submittedName>
</protein>
<evidence type="ECO:0000313" key="2">
    <source>
        <dbReference type="Proteomes" id="UP000027059"/>
    </source>
</evidence>
<reference evidence="1 2" key="2">
    <citation type="journal article" date="2015" name="Biomed. Res. Int.">
        <title>Effects of Arsenite Resistance on the Growth and Functional Gene Expression of Leptospirillum ferriphilum and Acidithiobacillus thiooxidans in Pure Culture and Coculture.</title>
        <authorList>
            <person name="Jiang H."/>
            <person name="Liang Y."/>
            <person name="Yin H."/>
            <person name="Xiao Y."/>
            <person name="Guo X."/>
            <person name="Xu Y."/>
            <person name="Hu Q."/>
            <person name="Liu H."/>
            <person name="Liu X."/>
        </authorList>
    </citation>
    <scope>NUCLEOTIDE SEQUENCE [LARGE SCALE GENOMIC DNA]</scope>
    <source>
        <strain evidence="1 2">YSK</strain>
    </source>
</reference>